<dbReference type="OrthoDB" id="5539371at2759"/>
<dbReference type="GO" id="GO:0071013">
    <property type="term" value="C:catalytic step 2 spliceosome"/>
    <property type="evidence" value="ECO:0007669"/>
    <property type="project" value="TreeGrafter"/>
</dbReference>
<accession>A0A9P4YXH6</accession>
<evidence type="ECO:0000256" key="1">
    <source>
        <dbReference type="ARBA" id="ARBA00004604"/>
    </source>
</evidence>
<feature type="region of interest" description="Disordered" evidence="4">
    <location>
        <begin position="178"/>
        <end position="208"/>
    </location>
</feature>
<evidence type="ECO:0000256" key="3">
    <source>
        <dbReference type="ARBA" id="ARBA00023242"/>
    </source>
</evidence>
<evidence type="ECO:0000313" key="5">
    <source>
        <dbReference type="EMBL" id="KAF4124898.1"/>
    </source>
</evidence>
<dbReference type="AlphaFoldDB" id="A0A9P4YXH6"/>
<dbReference type="PANTHER" id="PTHR12928:SF0">
    <property type="entry name" value="FSHD REGION GENE 1"/>
    <property type="match status" value="1"/>
</dbReference>
<evidence type="ECO:0000256" key="4">
    <source>
        <dbReference type="SAM" id="MobiDB-lite"/>
    </source>
</evidence>
<dbReference type="EMBL" id="JAANYQ010000003">
    <property type="protein sequence ID" value="KAF4124898.1"/>
    <property type="molecule type" value="Genomic_DNA"/>
</dbReference>
<feature type="compositionally biased region" description="Basic residues" evidence="4">
    <location>
        <begin position="10"/>
        <end position="20"/>
    </location>
</feature>
<evidence type="ECO:0000313" key="6">
    <source>
        <dbReference type="Proteomes" id="UP000749293"/>
    </source>
</evidence>
<sequence>MVKPLSFKGDKKKAKKRKRTAAGEAADADGAEDGAPSSSVAKTGDEDAAANDDSWVSAEVTSDISGPVMIVLPTEEPSALACDQSGAVFTLPIENIVEGNPASAEPHDVRQVWIANRVVGTEFFRLRGHHGRHLSCDKIGQLSALSETISPLESFTIIPTADTPGTFQLQTHRDTFVSVKEPSGASKEADSEKRSAGRRAQQPEVRGDADAVAFSTTLRIRMQARFKPRFKASKEERALAKISRRELEEAAGRRLDEDEVRMLKRARKEGDYHEKLLGIKVKNKHDKFG</sequence>
<comment type="caution">
    <text evidence="5">The sequence shown here is derived from an EMBL/GenBank/DDBJ whole genome shotgun (WGS) entry which is preliminary data.</text>
</comment>
<name>A0A9P4YXH6_9HYPO</name>
<evidence type="ECO:0000256" key="2">
    <source>
        <dbReference type="ARBA" id="ARBA00010878"/>
    </source>
</evidence>
<organism evidence="5 6">
    <name type="scientific">Geosmithia morbida</name>
    <dbReference type="NCBI Taxonomy" id="1094350"/>
    <lineage>
        <taxon>Eukaryota</taxon>
        <taxon>Fungi</taxon>
        <taxon>Dikarya</taxon>
        <taxon>Ascomycota</taxon>
        <taxon>Pezizomycotina</taxon>
        <taxon>Sordariomycetes</taxon>
        <taxon>Hypocreomycetidae</taxon>
        <taxon>Hypocreales</taxon>
        <taxon>Bionectriaceae</taxon>
        <taxon>Geosmithia</taxon>
    </lineage>
</organism>
<keyword evidence="6" id="KW-1185">Reference proteome</keyword>
<dbReference type="Gene3D" id="2.80.10.50">
    <property type="match status" value="1"/>
</dbReference>
<dbReference type="GO" id="GO:0051015">
    <property type="term" value="F:actin filament binding"/>
    <property type="evidence" value="ECO:0007669"/>
    <property type="project" value="TreeGrafter"/>
</dbReference>
<feature type="region of interest" description="Disordered" evidence="4">
    <location>
        <begin position="1"/>
        <end position="54"/>
    </location>
</feature>
<comment type="similarity">
    <text evidence="2">Belongs to the FRG1 family.</text>
</comment>
<comment type="subcellular location">
    <subcellularLocation>
        <location evidence="1">Nucleus</location>
        <location evidence="1">Nucleolus</location>
    </subcellularLocation>
</comment>
<dbReference type="InterPro" id="IPR010414">
    <property type="entry name" value="FRG1"/>
</dbReference>
<gene>
    <name evidence="5" type="ORF">GMORB2_3737</name>
</gene>
<dbReference type="CDD" id="cd23339">
    <property type="entry name" value="beta-trefoil_FSCN_fungal_FRG1-like"/>
    <property type="match status" value="1"/>
</dbReference>
<dbReference type="PANTHER" id="PTHR12928">
    <property type="entry name" value="FRG1 PROTEIN"/>
    <property type="match status" value="1"/>
</dbReference>
<dbReference type="GO" id="GO:0005730">
    <property type="term" value="C:nucleolus"/>
    <property type="evidence" value="ECO:0007669"/>
    <property type="project" value="UniProtKB-SubCell"/>
</dbReference>
<proteinExistence type="inferred from homology"/>
<dbReference type="SUPFAM" id="SSF50405">
    <property type="entry name" value="Actin-crosslinking proteins"/>
    <property type="match status" value="1"/>
</dbReference>
<dbReference type="Pfam" id="PF06229">
    <property type="entry name" value="FRG1"/>
    <property type="match status" value="1"/>
</dbReference>
<dbReference type="GeneID" id="55969965"/>
<dbReference type="Proteomes" id="UP000749293">
    <property type="component" value="Unassembled WGS sequence"/>
</dbReference>
<dbReference type="InterPro" id="IPR008999">
    <property type="entry name" value="Actin-crosslinking"/>
</dbReference>
<keyword evidence="3" id="KW-0539">Nucleus</keyword>
<dbReference type="RefSeq" id="XP_035323550.1">
    <property type="nucleotide sequence ID" value="XM_035465713.1"/>
</dbReference>
<protein>
    <submittedName>
        <fullName evidence="5">Protein FRG1</fullName>
    </submittedName>
</protein>
<reference evidence="5" key="1">
    <citation type="submission" date="2020-03" db="EMBL/GenBank/DDBJ databases">
        <title>Site-based positive gene gene selection in Geosmithia morbida across the United States reveals a broad range of putative effectors and factors for local host and environmental adapation.</title>
        <authorList>
            <person name="Onufrak A."/>
            <person name="Murdoch R.W."/>
            <person name="Gazis R."/>
            <person name="Huff M."/>
            <person name="Staton M."/>
            <person name="Klingeman W."/>
            <person name="Hadziabdic D."/>
        </authorList>
    </citation>
    <scope>NUCLEOTIDE SEQUENCE</scope>
    <source>
        <strain evidence="5">1262</strain>
    </source>
</reference>